<dbReference type="EMBL" id="JABFAF010000013">
    <property type="protein sequence ID" value="MBA0873491.1"/>
    <property type="molecule type" value="Genomic_DNA"/>
</dbReference>
<gene>
    <name evidence="3" type="ORF">Goshw_002850</name>
</gene>
<dbReference type="GO" id="GO:0010150">
    <property type="term" value="P:leaf senescence"/>
    <property type="evidence" value="ECO:0007669"/>
    <property type="project" value="UniProtKB-ARBA"/>
</dbReference>
<evidence type="ECO:0000313" key="4">
    <source>
        <dbReference type="Proteomes" id="UP000593576"/>
    </source>
</evidence>
<sequence>MEDRYSFPSLRDGDFEEEDVWAVLKESKDSTYKVGHSSESSIPDRGHVPSAARMIPRTLSAINNSSNIGSCSSYSHEANDAKQQSAPENIPDWSKVSTKMRNGSWHDDDDDDDDDDEYNSMLPPHEILARRLARNQISSFSVFEGVGRKLKGRDLKKVRNAVLTKTVASRDRIPSSVTFKGKSYKMFVSAEKADPEMEWVDGESIGSQRSDGDHQNTNRLDEISRLRPLEMPTGSDACSGNGFADSRINEQHFDVEANLSVLESKVDEAGGLPLDPTAEYPLTGGLNNTGLANGFSHEVRLEQTAAQGQEQTQFKMARKHASGRKPLDTSKFRLAQGGRWVFSASIGFARGLLSIWNEEFFSLEDKLIAPRFILLVGHINELKFRCSFANVYAPNDDEERAQIFSELEAKLKEWCWKTSVTVIGQWYVGDNHKETEQSNSVDS</sequence>
<feature type="compositionally biased region" description="Acidic residues" evidence="2">
    <location>
        <begin position="107"/>
        <end position="118"/>
    </location>
</feature>
<evidence type="ECO:0000256" key="2">
    <source>
        <dbReference type="SAM" id="MobiDB-lite"/>
    </source>
</evidence>
<dbReference type="Proteomes" id="UP000593576">
    <property type="component" value="Unassembled WGS sequence"/>
</dbReference>
<dbReference type="OrthoDB" id="1917735at2759"/>
<dbReference type="InterPro" id="IPR007608">
    <property type="entry name" value="Senescence_reg_S40"/>
</dbReference>
<keyword evidence="4" id="KW-1185">Reference proteome</keyword>
<evidence type="ECO:0000313" key="3">
    <source>
        <dbReference type="EMBL" id="MBA0873491.1"/>
    </source>
</evidence>
<proteinExistence type="inferred from homology"/>
<organism evidence="3 4">
    <name type="scientific">Gossypium schwendimanii</name>
    <name type="common">Cotton</name>
    <dbReference type="NCBI Taxonomy" id="34291"/>
    <lineage>
        <taxon>Eukaryota</taxon>
        <taxon>Viridiplantae</taxon>
        <taxon>Streptophyta</taxon>
        <taxon>Embryophyta</taxon>
        <taxon>Tracheophyta</taxon>
        <taxon>Spermatophyta</taxon>
        <taxon>Magnoliopsida</taxon>
        <taxon>eudicotyledons</taxon>
        <taxon>Gunneridae</taxon>
        <taxon>Pentapetalae</taxon>
        <taxon>rosids</taxon>
        <taxon>malvids</taxon>
        <taxon>Malvales</taxon>
        <taxon>Malvaceae</taxon>
        <taxon>Malvoideae</taxon>
        <taxon>Gossypium</taxon>
    </lineage>
</organism>
<dbReference type="Pfam" id="PF04520">
    <property type="entry name" value="Senescence_reg"/>
    <property type="match status" value="1"/>
</dbReference>
<feature type="region of interest" description="Disordered" evidence="2">
    <location>
        <begin position="29"/>
        <end position="50"/>
    </location>
</feature>
<feature type="region of interest" description="Disordered" evidence="2">
    <location>
        <begin position="62"/>
        <end position="121"/>
    </location>
</feature>
<name>A0A7J9MR67_GOSSC</name>
<feature type="compositionally biased region" description="Low complexity" evidence="2">
    <location>
        <begin position="62"/>
        <end position="75"/>
    </location>
</feature>
<evidence type="ECO:0000256" key="1">
    <source>
        <dbReference type="ARBA" id="ARBA00034773"/>
    </source>
</evidence>
<accession>A0A7J9MR67</accession>
<comment type="caution">
    <text evidence="3">The sequence shown here is derived from an EMBL/GenBank/DDBJ whole genome shotgun (WGS) entry which is preliminary data.</text>
</comment>
<comment type="similarity">
    <text evidence="1">Belongs to the senescence regulator S40 family.</text>
</comment>
<protein>
    <submittedName>
        <fullName evidence="3">Uncharacterized protein</fullName>
    </submittedName>
</protein>
<reference evidence="3 4" key="1">
    <citation type="journal article" date="2019" name="Genome Biol. Evol.">
        <title>Insights into the evolution of the New World diploid cottons (Gossypium, subgenus Houzingenia) based on genome sequencing.</title>
        <authorList>
            <person name="Grover C.E."/>
            <person name="Arick M.A. 2nd"/>
            <person name="Thrash A."/>
            <person name="Conover J.L."/>
            <person name="Sanders W.S."/>
            <person name="Peterson D.G."/>
            <person name="Frelichowski J.E."/>
            <person name="Scheffler J.A."/>
            <person name="Scheffler B.E."/>
            <person name="Wendel J.F."/>
        </authorList>
    </citation>
    <scope>NUCLEOTIDE SEQUENCE [LARGE SCALE GENOMIC DNA]</scope>
    <source>
        <strain evidence="3">1</strain>
        <tissue evidence="3">Leaf</tissue>
    </source>
</reference>
<dbReference type="PANTHER" id="PTHR33083">
    <property type="entry name" value="EXPRESSED PROTEIN"/>
    <property type="match status" value="1"/>
</dbReference>
<dbReference type="AlphaFoldDB" id="A0A7J9MR67"/>
<dbReference type="PANTHER" id="PTHR33083:SF82">
    <property type="entry name" value="SENESCENCE REGULATOR"/>
    <property type="match status" value="1"/>
</dbReference>